<comment type="subcellular location">
    <subcellularLocation>
        <location evidence="1">Nucleus</location>
    </subcellularLocation>
</comment>
<dbReference type="InterPro" id="IPR000504">
    <property type="entry name" value="RRM_dom"/>
</dbReference>
<dbReference type="GeneID" id="34525760"/>
<dbReference type="GO" id="GO:0005847">
    <property type="term" value="C:mRNA cleavage and polyadenylation specificity factor complex"/>
    <property type="evidence" value="ECO:0007669"/>
    <property type="project" value="TreeGrafter"/>
</dbReference>
<dbReference type="GO" id="GO:0003729">
    <property type="term" value="F:mRNA binding"/>
    <property type="evidence" value="ECO:0007669"/>
    <property type="project" value="EnsemblFungi"/>
</dbReference>
<dbReference type="Pfam" id="PF00076">
    <property type="entry name" value="RRM_1"/>
    <property type="match status" value="1"/>
</dbReference>
<dbReference type="GO" id="GO:0005848">
    <property type="term" value="C:mRNA cleavage stimulating factor complex"/>
    <property type="evidence" value="ECO:0007669"/>
    <property type="project" value="EnsemblFungi"/>
</dbReference>
<dbReference type="Pfam" id="PF14304">
    <property type="entry name" value="CSTF_C"/>
    <property type="match status" value="1"/>
</dbReference>
<feature type="domain" description="RRM" evidence="4">
    <location>
        <begin position="9"/>
        <end position="87"/>
    </location>
</feature>
<organism evidence="5 6">
    <name type="scientific">Huiozyma naganishii (strain ATCC MYA-139 / BCRC 22969 / CBS 8797 / KCTC 17520 / NBRC 10181 / NCYC 3082 / Yp74L-3)</name>
    <name type="common">Yeast</name>
    <name type="synonym">Kazachstania naganishii</name>
    <dbReference type="NCBI Taxonomy" id="1071383"/>
    <lineage>
        <taxon>Eukaryota</taxon>
        <taxon>Fungi</taxon>
        <taxon>Dikarya</taxon>
        <taxon>Ascomycota</taxon>
        <taxon>Saccharomycotina</taxon>
        <taxon>Saccharomycetes</taxon>
        <taxon>Saccharomycetales</taxon>
        <taxon>Saccharomycetaceae</taxon>
        <taxon>Huiozyma</taxon>
    </lineage>
</organism>
<accession>J7S728</accession>
<proteinExistence type="predicted"/>
<dbReference type="CDD" id="cd12398">
    <property type="entry name" value="RRM_CSTF2_RNA15_like"/>
    <property type="match status" value="1"/>
</dbReference>
<dbReference type="Gene3D" id="1.10.20.70">
    <property type="entry name" value="Transcription termination and cleavage factor, C-terminal domain"/>
    <property type="match status" value="1"/>
</dbReference>
<dbReference type="InterPro" id="IPR038192">
    <property type="entry name" value="CSTF_C_sf"/>
</dbReference>
<dbReference type="STRING" id="1071383.J7S728"/>
<dbReference type="InterPro" id="IPR012677">
    <property type="entry name" value="Nucleotide-bd_a/b_plait_sf"/>
</dbReference>
<dbReference type="Gene3D" id="1.25.40.630">
    <property type="match status" value="1"/>
</dbReference>
<dbReference type="Gene3D" id="3.30.70.330">
    <property type="match status" value="1"/>
</dbReference>
<dbReference type="PANTHER" id="PTHR45735">
    <property type="entry name" value="CLEAVAGE STIMULATION FACTOR SUBUNIT 2"/>
    <property type="match status" value="1"/>
</dbReference>
<evidence type="ECO:0000313" key="6">
    <source>
        <dbReference type="Proteomes" id="UP000006310"/>
    </source>
</evidence>
<evidence type="ECO:0000256" key="1">
    <source>
        <dbReference type="ARBA" id="ARBA00004123"/>
    </source>
</evidence>
<name>J7S728_HUIN7</name>
<dbReference type="EMBL" id="HE978317">
    <property type="protein sequence ID" value="CCK70071.1"/>
    <property type="molecule type" value="Genomic_DNA"/>
</dbReference>
<dbReference type="PROSITE" id="PS50102">
    <property type="entry name" value="RRM"/>
    <property type="match status" value="1"/>
</dbReference>
<dbReference type="PANTHER" id="PTHR45735:SF2">
    <property type="entry name" value="CLEAVAGE STIMULATION FACTOR SUBUNIT 2"/>
    <property type="match status" value="1"/>
</dbReference>
<protein>
    <recommendedName>
        <fullName evidence="4">RRM domain-containing protein</fullName>
    </recommendedName>
</protein>
<evidence type="ECO:0000259" key="4">
    <source>
        <dbReference type="PROSITE" id="PS50102"/>
    </source>
</evidence>
<dbReference type="Proteomes" id="UP000006310">
    <property type="component" value="Chromosome 4"/>
</dbReference>
<dbReference type="SUPFAM" id="SSF54928">
    <property type="entry name" value="RNA-binding domain, RBD"/>
    <property type="match status" value="1"/>
</dbReference>
<dbReference type="AlphaFoldDB" id="J7S728"/>
<dbReference type="GO" id="GO:0031124">
    <property type="term" value="P:mRNA 3'-end processing"/>
    <property type="evidence" value="ECO:0007669"/>
    <property type="project" value="EnsemblFungi"/>
</dbReference>
<keyword evidence="6" id="KW-1185">Reference proteome</keyword>
<sequence>MSQHNARSKCVYVGSIPYDQTEQQVLDLCSNAGPVARFRMVFDPQTGRSRGYAFAEYRDLESSAAAVRNLNGYPLGSRHLKCGYATGSDLDNNNSGSAGGGLMDSTMQEHGGEGMRFPGLPAGVDVNINMTTPAMVISSEIGRLTRQQQLDTLRGLQNWARGDRAGAQTLVGEYPQLTFVIAELLLTTGLCQVDDLTQLATTRQNEDQPATEAREGPPAIDEETYKRQLALLRQVLQLSDSEIAALPDNERMTLWDLRQRTMRGEFGTV</sequence>
<dbReference type="HOGENOM" id="CLU_028601_0_1_1"/>
<evidence type="ECO:0000256" key="2">
    <source>
        <dbReference type="ARBA" id="ARBA00023242"/>
    </source>
</evidence>
<dbReference type="InterPro" id="IPR026896">
    <property type="entry name" value="CSTF_C"/>
</dbReference>
<gene>
    <name evidence="5" type="primary">KNAG0D03250</name>
    <name evidence="5" type="ordered locus">KNAG_0D03250</name>
</gene>
<dbReference type="KEGG" id="kng:KNAG_0D03250"/>
<keyword evidence="2" id="KW-0539">Nucleus</keyword>
<dbReference type="InterPro" id="IPR035979">
    <property type="entry name" value="RBD_domain_sf"/>
</dbReference>
<dbReference type="RefSeq" id="XP_022464317.1">
    <property type="nucleotide sequence ID" value="XM_022607753.1"/>
</dbReference>
<reference evidence="5 6" key="1">
    <citation type="journal article" date="2011" name="Proc. Natl. Acad. Sci. U.S.A.">
        <title>Evolutionary erosion of yeast sex chromosomes by mating-type switching accidents.</title>
        <authorList>
            <person name="Gordon J.L."/>
            <person name="Armisen D."/>
            <person name="Proux-Wera E."/>
            <person name="Oheigeartaigh S.S."/>
            <person name="Byrne K.P."/>
            <person name="Wolfe K.H."/>
        </authorList>
    </citation>
    <scope>NUCLEOTIDE SEQUENCE [LARGE SCALE GENOMIC DNA]</scope>
    <source>
        <strain evidence="6">ATCC MYA-139 / BCRC 22969 / CBS 8797 / CCRC 22969 / KCTC 17520 / NBRC 10181 / NCYC 3082</strain>
    </source>
</reference>
<dbReference type="SMART" id="SM00360">
    <property type="entry name" value="RRM"/>
    <property type="match status" value="1"/>
</dbReference>
<dbReference type="OrthoDB" id="15688at2759"/>
<evidence type="ECO:0000256" key="3">
    <source>
        <dbReference type="PROSITE-ProRule" id="PRU00176"/>
    </source>
</evidence>
<keyword evidence="3" id="KW-0694">RNA-binding</keyword>
<dbReference type="OMA" id="NEYEIMG"/>
<dbReference type="eggNOG" id="KOG0108">
    <property type="taxonomic scope" value="Eukaryota"/>
</dbReference>
<evidence type="ECO:0000313" key="5">
    <source>
        <dbReference type="EMBL" id="CCK70071.1"/>
    </source>
</evidence>
<reference evidence="6" key="2">
    <citation type="submission" date="2012-08" db="EMBL/GenBank/DDBJ databases">
        <title>Genome sequence of Kazachstania naganishii.</title>
        <authorList>
            <person name="Gordon J.L."/>
            <person name="Armisen D."/>
            <person name="Proux-Wera E."/>
            <person name="OhEigeartaigh S.S."/>
            <person name="Byrne K.P."/>
            <person name="Wolfe K.H."/>
        </authorList>
    </citation>
    <scope>NUCLEOTIDE SEQUENCE [LARGE SCALE GENOMIC DNA]</scope>
    <source>
        <strain evidence="6">ATCC MYA-139 / BCRC 22969 / CBS 8797 / CCRC 22969 / KCTC 17520 / NBRC 10181 / NCYC 3082</strain>
    </source>
</reference>